<keyword evidence="3" id="KW-1185">Reference proteome</keyword>
<comment type="caution">
    <text evidence="2">The sequence shown here is derived from an EMBL/GenBank/DDBJ whole genome shotgun (WGS) entry which is preliminary data.</text>
</comment>
<reference evidence="2 3" key="1">
    <citation type="submission" date="2024-03" db="EMBL/GenBank/DDBJ databases">
        <title>A high-quality draft genome sequence of Diaporthe vaccinii, a causative agent of upright dieback and viscid rot disease in cranberry plants.</title>
        <authorList>
            <person name="Sarrasin M."/>
            <person name="Lang B.F."/>
            <person name="Burger G."/>
        </authorList>
    </citation>
    <scope>NUCLEOTIDE SEQUENCE [LARGE SCALE GENOMIC DNA]</scope>
    <source>
        <strain evidence="2 3">IS7</strain>
    </source>
</reference>
<dbReference type="Pfam" id="PF06985">
    <property type="entry name" value="HET"/>
    <property type="match status" value="1"/>
</dbReference>
<protein>
    <recommendedName>
        <fullName evidence="1">Heterokaryon incompatibility domain-containing protein</fullName>
    </recommendedName>
</protein>
<organism evidence="2 3">
    <name type="scientific">Diaporthe vaccinii</name>
    <dbReference type="NCBI Taxonomy" id="105482"/>
    <lineage>
        <taxon>Eukaryota</taxon>
        <taxon>Fungi</taxon>
        <taxon>Dikarya</taxon>
        <taxon>Ascomycota</taxon>
        <taxon>Pezizomycotina</taxon>
        <taxon>Sordariomycetes</taxon>
        <taxon>Sordariomycetidae</taxon>
        <taxon>Diaporthales</taxon>
        <taxon>Diaporthaceae</taxon>
        <taxon>Diaporthe</taxon>
        <taxon>Diaporthe eres species complex</taxon>
    </lineage>
</organism>
<evidence type="ECO:0000313" key="2">
    <source>
        <dbReference type="EMBL" id="KAL2282235.1"/>
    </source>
</evidence>
<evidence type="ECO:0000259" key="1">
    <source>
        <dbReference type="Pfam" id="PF06985"/>
    </source>
</evidence>
<gene>
    <name evidence="2" type="ORF">FJTKL_11057</name>
</gene>
<evidence type="ECO:0000313" key="3">
    <source>
        <dbReference type="Proteomes" id="UP001600888"/>
    </source>
</evidence>
<name>A0ABR4EIP5_9PEZI</name>
<proteinExistence type="predicted"/>
<dbReference type="EMBL" id="JBAWTH010000051">
    <property type="protein sequence ID" value="KAL2282235.1"/>
    <property type="molecule type" value="Genomic_DNA"/>
</dbReference>
<dbReference type="InterPro" id="IPR010730">
    <property type="entry name" value="HET"/>
</dbReference>
<dbReference type="Proteomes" id="UP001600888">
    <property type="component" value="Unassembled WGS sequence"/>
</dbReference>
<sequence>MRSSLRCTIDCGSLANLVPKLHASTTSDMSTETPPRDRIITQRKRPSSTASISPQRSSDYGLCRPCDGIAGWLSHSGTAAERVGAAESYHICDLRMADRDPSCPLCSFLFDVAVEAAGLAGLPGAVRNGMYSLHASTFSAVFLDAEDRQWCSGDDDPMVFFISPLFSFGTKAKDWALRFNSCFMPLDSQPSGIFAREPSPQADLDVVSRWINHCNRGHTHPDCNPVSALSIPGFTVIDCETRTLVLWPSGAPYVTLSYVWGMGPAEAPVGEALPKTLPKLIEDTIVVALGLGYQYLWIDRYCIPQGDETVKTSLIRNMDKVYSESSLTLIASAAKQPSEGLVGVGMSRDRIPHSLKSGELGLTQLYTNLVDEVEGSHWNTRAWTYQEGFLSNRRLLFTQSQCYFQCGELWCTEGLNVPLSTLSRLHRPGHSKLSRVFPWVADKQPTMDISSQDRQKQREDYFIERVREYMKRELTHDADAFDAFAGVLNYLEWFAMEFLLGNIWGLPIWSPESRWSASGSGKHTLLRSLSWSLPRPFVTKLEGKLSDVAERRQEIPSWSWCGWKRARSSTRQIEWRDVWSRGNEIPARTEIAVEYENGSAIQWTASHDPTELLATSKTMGCARSLRIHGFLSQLLVPAACWYVSYDGECQCGPYRLTRGDVRYLSTVAERRGLPLTDRGYVLQAWFFSALHFNTAEDNCRSEVMILVPTGDTGEYERLDALCLVKMEYFVSRPSVQGMAERFGWESKEFRIR</sequence>
<feature type="domain" description="Heterokaryon incompatibility" evidence="1">
    <location>
        <begin position="253"/>
        <end position="387"/>
    </location>
</feature>
<accession>A0ABR4EIP5</accession>
<dbReference type="PANTHER" id="PTHR33112">
    <property type="entry name" value="DOMAIN PROTEIN, PUTATIVE-RELATED"/>
    <property type="match status" value="1"/>
</dbReference>
<dbReference type="PANTHER" id="PTHR33112:SF1">
    <property type="entry name" value="HETEROKARYON INCOMPATIBILITY DOMAIN-CONTAINING PROTEIN"/>
    <property type="match status" value="1"/>
</dbReference>